<evidence type="ECO:0000313" key="4">
    <source>
        <dbReference type="Proteomes" id="UP000638648"/>
    </source>
</evidence>
<dbReference type="AlphaFoldDB" id="A0A927MTJ0"/>
<dbReference type="Pfam" id="PF09423">
    <property type="entry name" value="PhoD"/>
    <property type="match status" value="1"/>
</dbReference>
<dbReference type="SUPFAM" id="SSF56300">
    <property type="entry name" value="Metallo-dependent phosphatases"/>
    <property type="match status" value="1"/>
</dbReference>
<evidence type="ECO:0000313" key="3">
    <source>
        <dbReference type="EMBL" id="MBE1606650.1"/>
    </source>
</evidence>
<comment type="caution">
    <text evidence="3">The sequence shown here is derived from an EMBL/GenBank/DDBJ whole genome shotgun (WGS) entry which is preliminary data.</text>
</comment>
<name>A0A927MTJ0_9ACTN</name>
<sequence length="549" mass="60958">MLPSRHGATTDDTLRRAAHSTRRRFLTVTGAAVALAFGTNMSTTSTARADEASLRSDPFTLGIASGDPLPDAVVLWTRLATEIFDPMGGLPDQPFPVRWQVADDEGFRRIVRQGVATARPEYRHSVHVDVTGLEPAREYFYRFRVGRYVSPTGRTRTAPPAGATISSLRFAFSSCQNYPEGFYTPYKHLVDEDLDVFFFLGDYIYENAVNSVGGTRNDTSTEIPDIFQIPPDTLDLYRLRYSLYKSDPDLQAAHAAFPWVVTWDDHEVEDNYADDIAASNKPVDDFLVQRANAYRAYWEHMPLRPFQEPSGPDAQLYRRLSFGDLVQVHVLDTRQYRSDQACGDGAKAGCTDAGDPARTILGETQRDWLLDGLGTSTARWNVPAQQVFLAKRAASLTDPPLLAMDAWDGYTADRQRLFDTITDADVKGFVAITGDTHTNYASDLKANFEDEASPTIGVELMGTSISSAGDGSDTTPALAIEMQANPHFKFSNFQRGYVRCDVDRDQLRADYRVVPYISRPGADISTRASFVTEREAAGLQSTESKVDVR</sequence>
<protein>
    <submittedName>
        <fullName evidence="3">Alkaline phosphatase D</fullName>
        <ecNumber evidence="3">3.1.3.1</ecNumber>
    </submittedName>
</protein>
<keyword evidence="4" id="KW-1185">Reference proteome</keyword>
<dbReference type="Pfam" id="PF16655">
    <property type="entry name" value="PhoD_N"/>
    <property type="match status" value="1"/>
</dbReference>
<feature type="domain" description="PhoD-like phosphatase metallophosphatase" evidence="1">
    <location>
        <begin position="170"/>
        <end position="511"/>
    </location>
</feature>
<dbReference type="InterPro" id="IPR029052">
    <property type="entry name" value="Metallo-depent_PP-like"/>
</dbReference>
<dbReference type="InterPro" id="IPR006311">
    <property type="entry name" value="TAT_signal"/>
</dbReference>
<dbReference type="Gene3D" id="2.60.40.380">
    <property type="entry name" value="Purple acid phosphatase-like, N-terminal"/>
    <property type="match status" value="1"/>
</dbReference>
<dbReference type="EC" id="3.1.3.1" evidence="3"/>
<feature type="domain" description="Phospholipase D N-terminal" evidence="2">
    <location>
        <begin position="61"/>
        <end position="157"/>
    </location>
</feature>
<dbReference type="EMBL" id="JADBEM010000001">
    <property type="protein sequence ID" value="MBE1606650.1"/>
    <property type="molecule type" value="Genomic_DNA"/>
</dbReference>
<dbReference type="Gene3D" id="3.60.21.70">
    <property type="entry name" value="PhoD-like phosphatase"/>
    <property type="match status" value="1"/>
</dbReference>
<dbReference type="Proteomes" id="UP000638648">
    <property type="component" value="Unassembled WGS sequence"/>
</dbReference>
<dbReference type="InterPro" id="IPR018946">
    <property type="entry name" value="PhoD-like_MPP"/>
</dbReference>
<dbReference type="InterPro" id="IPR052900">
    <property type="entry name" value="Phospholipid_Metab_Enz"/>
</dbReference>
<dbReference type="RefSeq" id="WP_192750738.1">
    <property type="nucleotide sequence ID" value="NZ_BAABJL010000109.1"/>
</dbReference>
<dbReference type="InterPro" id="IPR032093">
    <property type="entry name" value="PhoD_N"/>
</dbReference>
<dbReference type="PANTHER" id="PTHR43606:SF2">
    <property type="entry name" value="ALKALINE PHOSPHATASE FAMILY PROTEIN (AFU_ORTHOLOGUE AFUA_5G03860)"/>
    <property type="match status" value="1"/>
</dbReference>
<reference evidence="3" key="1">
    <citation type="submission" date="2020-10" db="EMBL/GenBank/DDBJ databases">
        <title>Sequencing the genomes of 1000 actinobacteria strains.</title>
        <authorList>
            <person name="Klenk H.-P."/>
        </authorList>
    </citation>
    <scope>NUCLEOTIDE SEQUENCE</scope>
    <source>
        <strain evidence="3">DSM 45354</strain>
    </source>
</reference>
<organism evidence="3 4">
    <name type="scientific">Actinopolymorpha pittospori</name>
    <dbReference type="NCBI Taxonomy" id="648752"/>
    <lineage>
        <taxon>Bacteria</taxon>
        <taxon>Bacillati</taxon>
        <taxon>Actinomycetota</taxon>
        <taxon>Actinomycetes</taxon>
        <taxon>Propionibacteriales</taxon>
        <taxon>Actinopolymorphaceae</taxon>
        <taxon>Actinopolymorpha</taxon>
    </lineage>
</organism>
<evidence type="ECO:0000259" key="1">
    <source>
        <dbReference type="Pfam" id="PF09423"/>
    </source>
</evidence>
<gene>
    <name evidence="3" type="ORF">HEB94_003498</name>
</gene>
<proteinExistence type="predicted"/>
<dbReference type="GO" id="GO:0004035">
    <property type="term" value="F:alkaline phosphatase activity"/>
    <property type="evidence" value="ECO:0007669"/>
    <property type="project" value="UniProtKB-EC"/>
</dbReference>
<dbReference type="CDD" id="cd07389">
    <property type="entry name" value="MPP_PhoD"/>
    <property type="match status" value="1"/>
</dbReference>
<dbReference type="InterPro" id="IPR038607">
    <property type="entry name" value="PhoD-like_sf"/>
</dbReference>
<accession>A0A927MTJ0</accession>
<evidence type="ECO:0000259" key="2">
    <source>
        <dbReference type="Pfam" id="PF16655"/>
    </source>
</evidence>
<dbReference type="PROSITE" id="PS51318">
    <property type="entry name" value="TAT"/>
    <property type="match status" value="1"/>
</dbReference>
<dbReference type="PANTHER" id="PTHR43606">
    <property type="entry name" value="PHOSPHATASE, PUTATIVE (AFU_ORTHOLOGUE AFUA_6G08710)-RELATED"/>
    <property type="match status" value="1"/>
</dbReference>
<keyword evidence="3" id="KW-0378">Hydrolase</keyword>